<dbReference type="EC" id="3.1.26.4" evidence="2"/>
<organism evidence="4 5">
    <name type="scientific">Thamnophis sirtalis</name>
    <dbReference type="NCBI Taxonomy" id="35019"/>
    <lineage>
        <taxon>Eukaryota</taxon>
        <taxon>Metazoa</taxon>
        <taxon>Chordata</taxon>
        <taxon>Craniata</taxon>
        <taxon>Vertebrata</taxon>
        <taxon>Euteleostomi</taxon>
        <taxon>Lepidosauria</taxon>
        <taxon>Squamata</taxon>
        <taxon>Bifurcata</taxon>
        <taxon>Unidentata</taxon>
        <taxon>Episquamata</taxon>
        <taxon>Toxicofera</taxon>
        <taxon>Serpentes</taxon>
        <taxon>Colubroidea</taxon>
        <taxon>Colubridae</taxon>
        <taxon>Natricinae</taxon>
        <taxon>Thamnophis</taxon>
    </lineage>
</organism>
<dbReference type="AlphaFoldDB" id="A0A6I9YRW1"/>
<dbReference type="GO" id="GO:0003964">
    <property type="term" value="F:RNA-directed DNA polymerase activity"/>
    <property type="evidence" value="ECO:0007669"/>
    <property type="project" value="UniProtKB-KW"/>
</dbReference>
<evidence type="ECO:0000256" key="1">
    <source>
        <dbReference type="ARBA" id="ARBA00010879"/>
    </source>
</evidence>
<dbReference type="InterPro" id="IPR053134">
    <property type="entry name" value="RNA-dir_DNA_polymerase"/>
</dbReference>
<dbReference type="Gene3D" id="3.30.70.270">
    <property type="match status" value="1"/>
</dbReference>
<evidence type="ECO:0000259" key="3">
    <source>
        <dbReference type="Pfam" id="PF00078"/>
    </source>
</evidence>
<feature type="non-terminal residue" evidence="5">
    <location>
        <position position="207"/>
    </location>
</feature>
<dbReference type="SUPFAM" id="SSF56672">
    <property type="entry name" value="DNA/RNA polymerases"/>
    <property type="match status" value="1"/>
</dbReference>
<dbReference type="InterPro" id="IPR043502">
    <property type="entry name" value="DNA/RNA_pol_sf"/>
</dbReference>
<reference evidence="5" key="1">
    <citation type="submission" date="2025-08" db="UniProtKB">
        <authorList>
            <consortium name="RefSeq"/>
        </authorList>
    </citation>
    <scope>IDENTIFICATION</scope>
    <source>
        <tissue evidence="5">Skeletal muscle</tissue>
    </source>
</reference>
<gene>
    <name evidence="5" type="primary">LOC106552560</name>
</gene>
<dbReference type="InterPro" id="IPR000477">
    <property type="entry name" value="RT_dom"/>
</dbReference>
<keyword evidence="5" id="KW-0548">Nucleotidyltransferase</keyword>
<dbReference type="GO" id="GO:0004523">
    <property type="term" value="F:RNA-DNA hybrid ribonuclease activity"/>
    <property type="evidence" value="ECO:0007669"/>
    <property type="project" value="UniProtKB-EC"/>
</dbReference>
<dbReference type="GeneID" id="106552560"/>
<keyword evidence="5" id="KW-0808">Transferase</keyword>
<dbReference type="PANTHER" id="PTHR24559:SF440">
    <property type="entry name" value="RIBONUCLEASE H"/>
    <property type="match status" value="1"/>
</dbReference>
<evidence type="ECO:0000256" key="2">
    <source>
        <dbReference type="ARBA" id="ARBA00012180"/>
    </source>
</evidence>
<dbReference type="CDD" id="cd01647">
    <property type="entry name" value="RT_LTR"/>
    <property type="match status" value="1"/>
</dbReference>
<evidence type="ECO:0000313" key="4">
    <source>
        <dbReference type="Proteomes" id="UP000504617"/>
    </source>
</evidence>
<protein>
    <recommendedName>
        <fullName evidence="2">ribonuclease H</fullName>
        <ecNumber evidence="2">3.1.26.4</ecNumber>
    </recommendedName>
</protein>
<proteinExistence type="inferred from homology"/>
<dbReference type="Pfam" id="PF00078">
    <property type="entry name" value="RVT_1"/>
    <property type="match status" value="1"/>
</dbReference>
<keyword evidence="5" id="KW-0695">RNA-directed DNA polymerase</keyword>
<name>A0A6I9YRW1_9SAUR</name>
<evidence type="ECO:0000313" key="5">
    <source>
        <dbReference type="RefSeq" id="XP_013926350.1"/>
    </source>
</evidence>
<dbReference type="KEGG" id="tsr:106552560"/>
<dbReference type="InterPro" id="IPR043128">
    <property type="entry name" value="Rev_trsase/Diguanyl_cyclase"/>
</dbReference>
<comment type="similarity">
    <text evidence="1">Belongs to the beta type-B retroviral polymerase family. HERV class-II K(HML-2) pol subfamily.</text>
</comment>
<feature type="domain" description="Reverse transcriptase" evidence="3">
    <location>
        <begin position="67"/>
        <end position="207"/>
    </location>
</feature>
<sequence length="207" mass="24386">MDDPPRHMILAARILLSGSQGIPAHALVDSWATTNFMDVAFATKYDFLLCLVDPPMRVKTIDGWKTGDLRLCWDYRRLNAITVRNRYLLPLIPELLERLQEATVFTKLDLHGAYNLVWAGDEWKTAFGTRYRHFEYTIMPFAFTNASAVFQHFMNDIFRDLLDQFVIIYLDDILIYSTSWKDHQQHLCLVLQRLREHRLYAKLEKCQ</sequence>
<dbReference type="RefSeq" id="XP_013926350.1">
    <property type="nucleotide sequence ID" value="XM_014070875.1"/>
</dbReference>
<accession>A0A6I9YRW1</accession>
<dbReference type="OrthoDB" id="9369938at2759"/>
<dbReference type="Proteomes" id="UP000504617">
    <property type="component" value="Unplaced"/>
</dbReference>
<dbReference type="PANTHER" id="PTHR24559">
    <property type="entry name" value="TRANSPOSON TY3-I GAG-POL POLYPROTEIN"/>
    <property type="match status" value="1"/>
</dbReference>
<keyword evidence="4" id="KW-1185">Reference proteome</keyword>